<keyword evidence="2" id="KW-0012">Acyltransferase</keyword>
<dbReference type="InterPro" id="IPR050832">
    <property type="entry name" value="Bact_Acetyltransf"/>
</dbReference>
<evidence type="ECO:0000313" key="5">
    <source>
        <dbReference type="Proteomes" id="UP000642070"/>
    </source>
</evidence>
<proteinExistence type="predicted"/>
<sequence length="289" mass="31168">MIVDLEELDTAARIAAGALDLDDDGAEAGVLVRRLARPPAGRVGFRLVDDRGHGVLFGSVSDRDSRLGHVELLAVREQARRRGVGSELLAAAEERLRGLGCERVRIGGNPPCYAWPGIDVRYTGAICLAKRAGYDLENTAWNMTADLRRAGDDAERDEQRLAGSGVKVVDGGPDTVEWVRNIWGDGWAWEVGQSIGRDGAGCYVAVRDGEILGFAAYGANRPSWFGPMGTAPAAEGLGVGRVLLRRCLADQRANRHDTAQIGWAGPIAFYSKAVGARIERIFWIYGKAL</sequence>
<dbReference type="CDD" id="cd04301">
    <property type="entry name" value="NAT_SF"/>
    <property type="match status" value="2"/>
</dbReference>
<organism evidence="4 5">
    <name type="scientific">Dactylosporangium sucinum</name>
    <dbReference type="NCBI Taxonomy" id="1424081"/>
    <lineage>
        <taxon>Bacteria</taxon>
        <taxon>Bacillati</taxon>
        <taxon>Actinomycetota</taxon>
        <taxon>Actinomycetes</taxon>
        <taxon>Micromonosporales</taxon>
        <taxon>Micromonosporaceae</taxon>
        <taxon>Dactylosporangium</taxon>
    </lineage>
</organism>
<dbReference type="PANTHER" id="PTHR43877">
    <property type="entry name" value="AMINOALKYLPHOSPHONATE N-ACETYLTRANSFERASE-RELATED-RELATED"/>
    <property type="match status" value="1"/>
</dbReference>
<name>A0A917TQK5_9ACTN</name>
<evidence type="ECO:0000256" key="2">
    <source>
        <dbReference type="ARBA" id="ARBA00023315"/>
    </source>
</evidence>
<dbReference type="InterPro" id="IPR016181">
    <property type="entry name" value="Acyl_CoA_acyltransferase"/>
</dbReference>
<dbReference type="GO" id="GO:0016747">
    <property type="term" value="F:acyltransferase activity, transferring groups other than amino-acyl groups"/>
    <property type="evidence" value="ECO:0007669"/>
    <property type="project" value="InterPro"/>
</dbReference>
<evidence type="ECO:0000256" key="1">
    <source>
        <dbReference type="ARBA" id="ARBA00022679"/>
    </source>
</evidence>
<protein>
    <recommendedName>
        <fullName evidence="3">N-acetyltransferase domain-containing protein</fullName>
    </recommendedName>
</protein>
<dbReference type="Pfam" id="PF00583">
    <property type="entry name" value="Acetyltransf_1"/>
    <property type="match status" value="2"/>
</dbReference>
<dbReference type="RefSeq" id="WP_190251256.1">
    <property type="nucleotide sequence ID" value="NZ_BMPI01000017.1"/>
</dbReference>
<dbReference type="EMBL" id="BMPI01000017">
    <property type="protein sequence ID" value="GGM33398.1"/>
    <property type="molecule type" value="Genomic_DNA"/>
</dbReference>
<reference evidence="4" key="2">
    <citation type="submission" date="2020-09" db="EMBL/GenBank/DDBJ databases">
        <authorList>
            <person name="Sun Q."/>
            <person name="Ohkuma M."/>
        </authorList>
    </citation>
    <scope>NUCLEOTIDE SEQUENCE</scope>
    <source>
        <strain evidence="4">JCM 19831</strain>
    </source>
</reference>
<gene>
    <name evidence="4" type="ORF">GCM10007977_038560</name>
</gene>
<feature type="domain" description="N-acetyltransferase" evidence="3">
    <location>
        <begin position="3"/>
        <end position="162"/>
    </location>
</feature>
<feature type="domain" description="N-acetyltransferase" evidence="3">
    <location>
        <begin position="166"/>
        <end position="289"/>
    </location>
</feature>
<dbReference type="Proteomes" id="UP000642070">
    <property type="component" value="Unassembled WGS sequence"/>
</dbReference>
<reference evidence="4" key="1">
    <citation type="journal article" date="2014" name="Int. J. Syst. Evol. Microbiol.">
        <title>Complete genome sequence of Corynebacterium casei LMG S-19264T (=DSM 44701T), isolated from a smear-ripened cheese.</title>
        <authorList>
            <consortium name="US DOE Joint Genome Institute (JGI-PGF)"/>
            <person name="Walter F."/>
            <person name="Albersmeier A."/>
            <person name="Kalinowski J."/>
            <person name="Ruckert C."/>
        </authorList>
    </citation>
    <scope>NUCLEOTIDE SEQUENCE</scope>
    <source>
        <strain evidence="4">JCM 19831</strain>
    </source>
</reference>
<dbReference type="AlphaFoldDB" id="A0A917TQK5"/>
<evidence type="ECO:0000313" key="4">
    <source>
        <dbReference type="EMBL" id="GGM33398.1"/>
    </source>
</evidence>
<dbReference type="SUPFAM" id="SSF55729">
    <property type="entry name" value="Acyl-CoA N-acyltransferases (Nat)"/>
    <property type="match status" value="2"/>
</dbReference>
<keyword evidence="5" id="KW-1185">Reference proteome</keyword>
<keyword evidence="1" id="KW-0808">Transferase</keyword>
<dbReference type="PROSITE" id="PS51186">
    <property type="entry name" value="GNAT"/>
    <property type="match status" value="2"/>
</dbReference>
<accession>A0A917TQK5</accession>
<dbReference type="InterPro" id="IPR000182">
    <property type="entry name" value="GNAT_dom"/>
</dbReference>
<evidence type="ECO:0000259" key="3">
    <source>
        <dbReference type="PROSITE" id="PS51186"/>
    </source>
</evidence>
<dbReference type="Gene3D" id="3.40.630.30">
    <property type="match status" value="1"/>
</dbReference>
<comment type="caution">
    <text evidence="4">The sequence shown here is derived from an EMBL/GenBank/DDBJ whole genome shotgun (WGS) entry which is preliminary data.</text>
</comment>